<name>A0A0A8ZMC0_ARUDO</name>
<organism evidence="1">
    <name type="scientific">Arundo donax</name>
    <name type="common">Giant reed</name>
    <name type="synonym">Donax arundinaceus</name>
    <dbReference type="NCBI Taxonomy" id="35708"/>
    <lineage>
        <taxon>Eukaryota</taxon>
        <taxon>Viridiplantae</taxon>
        <taxon>Streptophyta</taxon>
        <taxon>Embryophyta</taxon>
        <taxon>Tracheophyta</taxon>
        <taxon>Spermatophyta</taxon>
        <taxon>Magnoliopsida</taxon>
        <taxon>Liliopsida</taxon>
        <taxon>Poales</taxon>
        <taxon>Poaceae</taxon>
        <taxon>PACMAD clade</taxon>
        <taxon>Arundinoideae</taxon>
        <taxon>Arundineae</taxon>
        <taxon>Arundo</taxon>
    </lineage>
</organism>
<evidence type="ECO:0000313" key="1">
    <source>
        <dbReference type="EMBL" id="JAD37895.1"/>
    </source>
</evidence>
<dbReference type="EMBL" id="GBRH01260000">
    <property type="protein sequence ID" value="JAD37895.1"/>
    <property type="molecule type" value="Transcribed_RNA"/>
</dbReference>
<reference evidence="1" key="1">
    <citation type="submission" date="2014-09" db="EMBL/GenBank/DDBJ databases">
        <authorList>
            <person name="Magalhaes I.L.F."/>
            <person name="Oliveira U."/>
            <person name="Santos F.R."/>
            <person name="Vidigal T.H.D.A."/>
            <person name="Brescovit A.D."/>
            <person name="Santos A.J."/>
        </authorList>
    </citation>
    <scope>NUCLEOTIDE SEQUENCE</scope>
    <source>
        <tissue evidence="1">Shoot tissue taken approximately 20 cm above the soil surface</tissue>
    </source>
</reference>
<sequence>MFFIVYEIIQRFIDDALTEGVPVAILAAYGRNGEKISRCDLYFVNFFLSCHLL</sequence>
<accession>A0A0A8ZMC0</accession>
<proteinExistence type="predicted"/>
<protein>
    <submittedName>
        <fullName evidence="1">Uncharacterized protein</fullName>
    </submittedName>
</protein>
<dbReference type="AlphaFoldDB" id="A0A0A8ZMC0"/>
<reference evidence="1" key="2">
    <citation type="journal article" date="2015" name="Data Brief">
        <title>Shoot transcriptome of the giant reed, Arundo donax.</title>
        <authorList>
            <person name="Barrero R.A."/>
            <person name="Guerrero F.D."/>
            <person name="Moolhuijzen P."/>
            <person name="Goolsby J.A."/>
            <person name="Tidwell J."/>
            <person name="Bellgard S.E."/>
            <person name="Bellgard M.I."/>
        </authorList>
    </citation>
    <scope>NUCLEOTIDE SEQUENCE</scope>
    <source>
        <tissue evidence="1">Shoot tissue taken approximately 20 cm above the soil surface</tissue>
    </source>
</reference>